<proteinExistence type="predicted"/>
<organism evidence="1 2">
    <name type="scientific">Ureibacillus manganicus DSM 26584</name>
    <dbReference type="NCBI Taxonomy" id="1384049"/>
    <lineage>
        <taxon>Bacteria</taxon>
        <taxon>Bacillati</taxon>
        <taxon>Bacillota</taxon>
        <taxon>Bacilli</taxon>
        <taxon>Bacillales</taxon>
        <taxon>Caryophanaceae</taxon>
        <taxon>Ureibacillus</taxon>
    </lineage>
</organism>
<dbReference type="eggNOG" id="ENOG5030C50">
    <property type="taxonomic scope" value="Bacteria"/>
</dbReference>
<dbReference type="OrthoDB" id="2664331at2"/>
<keyword evidence="2" id="KW-1185">Reference proteome</keyword>
<reference evidence="1 2" key="1">
    <citation type="submission" date="2014-02" db="EMBL/GenBank/DDBJ databases">
        <title>Draft genome sequence of Lysinibacillus manganicus DSM 26584T.</title>
        <authorList>
            <person name="Zhang F."/>
            <person name="Wang G."/>
            <person name="Zhang L."/>
        </authorList>
    </citation>
    <scope>NUCLEOTIDE SEQUENCE [LARGE SCALE GENOMIC DNA]</scope>
    <source>
        <strain evidence="1 2">DSM 26584</strain>
    </source>
</reference>
<evidence type="ECO:0000313" key="2">
    <source>
        <dbReference type="Proteomes" id="UP000030416"/>
    </source>
</evidence>
<comment type="caution">
    <text evidence="1">The sequence shown here is derived from an EMBL/GenBank/DDBJ whole genome shotgun (WGS) entry which is preliminary data.</text>
</comment>
<sequence>MIKCNLCYQYQCFCNQTVPVNPVDLFGSPFDCRKQLRTKRFTSPNSPLPQDQLDELQACIEAINHILRSLGTESVPNNTRQLQLHFLDLKGISVKANILCDFGIAEDEASLVNAELIDIEDITEADDVELEIMMAAKIKKTRNRKKGNEDHSKVNSPKILLKKGKLATAGRDFVQINPVGSALFILYSRLHSITRHECDEEERDPKFINSDQETRRELAFNFGEYVSKNSDIENLFFGIPLYKALNKYVGKEVKILTIDEFFSGTLIDVNEGRIHIQNKKTKSEIDIASICYLKVLNLK</sequence>
<gene>
    <name evidence="1" type="ORF">CD29_09570</name>
</gene>
<protein>
    <submittedName>
        <fullName evidence="1">Uncharacterized protein</fullName>
    </submittedName>
</protein>
<dbReference type="AlphaFoldDB" id="A0A0A3I5X7"/>
<dbReference type="Proteomes" id="UP000030416">
    <property type="component" value="Unassembled WGS sequence"/>
</dbReference>
<accession>A0A0A3I5X7</accession>
<name>A0A0A3I5X7_9BACL</name>
<evidence type="ECO:0000313" key="1">
    <source>
        <dbReference type="EMBL" id="KGR78910.1"/>
    </source>
</evidence>
<dbReference type="RefSeq" id="WP_036185706.1">
    <property type="nucleotide sequence ID" value="NZ_AVDA01000009.1"/>
</dbReference>
<dbReference type="EMBL" id="JPVN01000009">
    <property type="protein sequence ID" value="KGR78910.1"/>
    <property type="molecule type" value="Genomic_DNA"/>
</dbReference>